<dbReference type="GO" id="GO:0044718">
    <property type="term" value="P:siderophore transmembrane transport"/>
    <property type="evidence" value="ECO:0007669"/>
    <property type="project" value="TreeGrafter"/>
</dbReference>
<comment type="subcellular location">
    <subcellularLocation>
        <location evidence="1 10">Cell outer membrane</location>
        <topology evidence="1 10">Multi-pass membrane protein</topology>
    </subcellularLocation>
</comment>
<dbReference type="Pfam" id="PF00593">
    <property type="entry name" value="TonB_dep_Rec_b-barrel"/>
    <property type="match status" value="1"/>
</dbReference>
<evidence type="ECO:0000256" key="12">
    <source>
        <dbReference type="SAM" id="SignalP"/>
    </source>
</evidence>
<proteinExistence type="inferred from homology"/>
<dbReference type="InterPro" id="IPR039426">
    <property type="entry name" value="TonB-dep_rcpt-like"/>
</dbReference>
<keyword evidence="16" id="KW-1185">Reference proteome</keyword>
<evidence type="ECO:0000313" key="15">
    <source>
        <dbReference type="EMBL" id="EHO72742.1"/>
    </source>
</evidence>
<dbReference type="PATRIC" id="fig|883158.3.peg.516"/>
<keyword evidence="6 11" id="KW-0798">TonB box</keyword>
<feature type="domain" description="TonB-dependent receptor plug" evidence="14">
    <location>
        <begin position="137"/>
        <end position="214"/>
    </location>
</feature>
<keyword evidence="3 10" id="KW-1134">Transmembrane beta strand</keyword>
<dbReference type="RefSeq" id="WP_006951529.1">
    <property type="nucleotide sequence ID" value="NZ_JH594521.1"/>
</dbReference>
<dbReference type="GO" id="GO:0015344">
    <property type="term" value="F:siderophore uptake transmembrane transporter activity"/>
    <property type="evidence" value="ECO:0007669"/>
    <property type="project" value="TreeGrafter"/>
</dbReference>
<dbReference type="InterPro" id="IPR036942">
    <property type="entry name" value="Beta-barrel_TonB_sf"/>
</dbReference>
<evidence type="ECO:0000256" key="1">
    <source>
        <dbReference type="ARBA" id="ARBA00004571"/>
    </source>
</evidence>
<dbReference type="Pfam" id="PF13715">
    <property type="entry name" value="CarbopepD_reg_2"/>
    <property type="match status" value="1"/>
</dbReference>
<dbReference type="Gene3D" id="2.60.40.1120">
    <property type="entry name" value="Carboxypeptidase-like, regulatory domain"/>
    <property type="match status" value="1"/>
</dbReference>
<dbReference type="InterPro" id="IPR012910">
    <property type="entry name" value="Plug_dom"/>
</dbReference>
<gene>
    <name evidence="15" type="ORF">HMPREF9140_00502</name>
</gene>
<evidence type="ECO:0000259" key="14">
    <source>
        <dbReference type="Pfam" id="PF07715"/>
    </source>
</evidence>
<dbReference type="eggNOG" id="COG4771">
    <property type="taxonomic scope" value="Bacteria"/>
</dbReference>
<keyword evidence="8" id="KW-0675">Receptor</keyword>
<evidence type="ECO:0000256" key="9">
    <source>
        <dbReference type="ARBA" id="ARBA00023237"/>
    </source>
</evidence>
<organism evidence="15 16">
    <name type="scientific">Prevotella micans F0438</name>
    <dbReference type="NCBI Taxonomy" id="883158"/>
    <lineage>
        <taxon>Bacteria</taxon>
        <taxon>Pseudomonadati</taxon>
        <taxon>Bacteroidota</taxon>
        <taxon>Bacteroidia</taxon>
        <taxon>Bacteroidales</taxon>
        <taxon>Prevotellaceae</taxon>
        <taxon>Prevotella</taxon>
    </lineage>
</organism>
<feature type="domain" description="TonB-dependent receptor-like beta-barrel" evidence="13">
    <location>
        <begin position="279"/>
        <end position="732"/>
    </location>
</feature>
<evidence type="ECO:0000256" key="2">
    <source>
        <dbReference type="ARBA" id="ARBA00022448"/>
    </source>
</evidence>
<evidence type="ECO:0000256" key="4">
    <source>
        <dbReference type="ARBA" id="ARBA00022692"/>
    </source>
</evidence>
<comment type="caution">
    <text evidence="15">The sequence shown here is derived from an EMBL/GenBank/DDBJ whole genome shotgun (WGS) entry which is preliminary data.</text>
</comment>
<dbReference type="InterPro" id="IPR000531">
    <property type="entry name" value="Beta-barrel_TonB"/>
</dbReference>
<feature type="signal peptide" evidence="12">
    <location>
        <begin position="1"/>
        <end position="17"/>
    </location>
</feature>
<dbReference type="Gene3D" id="2.170.130.10">
    <property type="entry name" value="TonB-dependent receptor, plug domain"/>
    <property type="match status" value="1"/>
</dbReference>
<evidence type="ECO:0000256" key="7">
    <source>
        <dbReference type="ARBA" id="ARBA00023136"/>
    </source>
</evidence>
<dbReference type="Gene3D" id="2.40.170.20">
    <property type="entry name" value="TonB-dependent receptor, beta-barrel domain"/>
    <property type="match status" value="1"/>
</dbReference>
<evidence type="ECO:0000259" key="13">
    <source>
        <dbReference type="Pfam" id="PF00593"/>
    </source>
</evidence>
<evidence type="ECO:0000256" key="8">
    <source>
        <dbReference type="ARBA" id="ARBA00023170"/>
    </source>
</evidence>
<comment type="similarity">
    <text evidence="10 11">Belongs to the TonB-dependent receptor family.</text>
</comment>
<accession>H1Q0R4</accession>
<dbReference type="STRING" id="883158.HMPREF9140_00502"/>
<name>H1Q0R4_9BACT</name>
<evidence type="ECO:0000256" key="10">
    <source>
        <dbReference type="PROSITE-ProRule" id="PRU01360"/>
    </source>
</evidence>
<evidence type="ECO:0000256" key="5">
    <source>
        <dbReference type="ARBA" id="ARBA00022729"/>
    </source>
</evidence>
<keyword evidence="5 12" id="KW-0732">Signal</keyword>
<evidence type="ECO:0008006" key="17">
    <source>
        <dbReference type="Google" id="ProtNLM"/>
    </source>
</evidence>
<dbReference type="Proteomes" id="UP000016023">
    <property type="component" value="Unassembled WGS sequence"/>
</dbReference>
<dbReference type="PANTHER" id="PTHR30069:SF29">
    <property type="entry name" value="HEMOGLOBIN AND HEMOGLOBIN-HAPTOGLOBIN-BINDING PROTEIN 1-RELATED"/>
    <property type="match status" value="1"/>
</dbReference>
<evidence type="ECO:0000256" key="6">
    <source>
        <dbReference type="ARBA" id="ARBA00023077"/>
    </source>
</evidence>
<evidence type="ECO:0000256" key="3">
    <source>
        <dbReference type="ARBA" id="ARBA00022452"/>
    </source>
</evidence>
<dbReference type="SUPFAM" id="SSF49464">
    <property type="entry name" value="Carboxypeptidase regulatory domain-like"/>
    <property type="match status" value="1"/>
</dbReference>
<dbReference type="AlphaFoldDB" id="H1Q0R4"/>
<keyword evidence="4 10" id="KW-0812">Transmembrane</keyword>
<keyword evidence="2 10" id="KW-0813">Transport</keyword>
<evidence type="ECO:0000313" key="16">
    <source>
        <dbReference type="Proteomes" id="UP000016023"/>
    </source>
</evidence>
<feature type="chain" id="PRO_5003552169" description="TonB-dependent receptor plug domain-containing protein" evidence="12">
    <location>
        <begin position="18"/>
        <end position="775"/>
    </location>
</feature>
<sequence length="775" mass="88109">MRFILWLALMISVPAIAQKKVTVSGYVQDAQSSETLLGAIIQNRMSNVGTTTNSFGFYTITMPAGQVKLRCSYVGYGGEELNLQLDRDTVINFRLRQSTELSEVVVVSKNNAGIQATGMGVIDIPVTQISHTPSLLGETDVIRTLQMLPGVQTGMDGMAGFYVRGGNADENLILLDGTPIYKVDHMFGFFSVFTPEALKKVTFYKSSYPARYNGRLSSVVDVRTKDGDMRRFHGTASIGLLTSRVQFEGPIIKDRTSFNFSGRTTYVKWLAQPFMEKDDKYGYQFYDLNLKINHRFSDKDRLYLSAYRGRDVMDQDTKDYPNRFGVDVGWGNTIASLRWNHIFGNRLFANTTVAYNNYDMDLYSFDHSTWDSGNFENIDVTYGSSIKDWSAAIDFDYEPLPQHSIKFGGSYTYHTFVPEVVGSDYQKKGMYEEPTKETFLLPKRPIYANDALVYAEDDWKIGDALTMNIGGSMAMFRVRRKTYVSFQPRVSVRWQMLNDVALKASYSEMSQCFHLLTSMPISMPTDLWVPITENIKPERSRQLSVGAYYTGWKGWEISLEAYTKKLTNVLEYKDGMGFMGFSGNWERLVSMGEGRSMGLEFMLHRTVGRVTGWLAYTLSKSDRQFSKESGVNGGERFPFTYDRRHNLNLVFNWKAGKNFDLDATWAYYSGVAATIALEQGYIVTPEGSKIADYVSNRNNYRLPPTHLLCLGANFRKMLKRGIERTWNISIYNAYNAMNPTLVIKKDKVGTGQQYPKLNKITILPIIPSFTVTYKF</sequence>
<reference evidence="15 16" key="1">
    <citation type="submission" date="2011-12" db="EMBL/GenBank/DDBJ databases">
        <title>The Genome Sequence of Prevotella micans F0438.</title>
        <authorList>
            <consortium name="The Broad Institute Genome Sequencing Platform"/>
            <person name="Earl A."/>
            <person name="Ward D."/>
            <person name="Feldgarden M."/>
            <person name="Gevers D."/>
            <person name="Izard J."/>
            <person name="Baranova O.V."/>
            <person name="Blanton J.M."/>
            <person name="Wade W.G."/>
            <person name="Dewhirst F.E."/>
            <person name="Young S.K."/>
            <person name="Zeng Q."/>
            <person name="Gargeya S."/>
            <person name="Fitzgerald M."/>
            <person name="Haas B."/>
            <person name="Abouelleil A."/>
            <person name="Alvarado L."/>
            <person name="Arachchi H.M."/>
            <person name="Berlin A."/>
            <person name="Chapman S.B."/>
            <person name="Gearin G."/>
            <person name="Goldberg J."/>
            <person name="Griggs A."/>
            <person name="Gujja S."/>
            <person name="Hansen M."/>
            <person name="Heiman D."/>
            <person name="Howarth C."/>
            <person name="Larimer J."/>
            <person name="Lui A."/>
            <person name="MacDonald P.J.P."/>
            <person name="McCowen C."/>
            <person name="Montmayeur A."/>
            <person name="Murphy C."/>
            <person name="Neiman D."/>
            <person name="Pearson M."/>
            <person name="Priest M."/>
            <person name="Roberts A."/>
            <person name="Saif S."/>
            <person name="Shea T."/>
            <person name="Sisk P."/>
            <person name="Stolte C."/>
            <person name="Sykes S."/>
            <person name="Wortman J."/>
            <person name="Nusbaum C."/>
            <person name="Birren B."/>
        </authorList>
    </citation>
    <scope>NUCLEOTIDE SEQUENCE [LARGE SCALE GENOMIC DNA]</scope>
    <source>
        <strain evidence="15 16">F0438</strain>
    </source>
</reference>
<protein>
    <recommendedName>
        <fullName evidence="17">TonB-dependent receptor plug domain-containing protein</fullName>
    </recommendedName>
</protein>
<keyword evidence="9 10" id="KW-0998">Cell outer membrane</keyword>
<dbReference type="GO" id="GO:0009279">
    <property type="term" value="C:cell outer membrane"/>
    <property type="evidence" value="ECO:0007669"/>
    <property type="project" value="UniProtKB-SubCell"/>
</dbReference>
<keyword evidence="7 10" id="KW-0472">Membrane</keyword>
<dbReference type="Pfam" id="PF07715">
    <property type="entry name" value="Plug"/>
    <property type="match status" value="1"/>
</dbReference>
<dbReference type="EMBL" id="AGWK01000018">
    <property type="protein sequence ID" value="EHO72742.1"/>
    <property type="molecule type" value="Genomic_DNA"/>
</dbReference>
<dbReference type="SUPFAM" id="SSF56935">
    <property type="entry name" value="Porins"/>
    <property type="match status" value="1"/>
</dbReference>
<dbReference type="PANTHER" id="PTHR30069">
    <property type="entry name" value="TONB-DEPENDENT OUTER MEMBRANE RECEPTOR"/>
    <property type="match status" value="1"/>
</dbReference>
<dbReference type="PROSITE" id="PS52016">
    <property type="entry name" value="TONB_DEPENDENT_REC_3"/>
    <property type="match status" value="1"/>
</dbReference>
<evidence type="ECO:0000256" key="11">
    <source>
        <dbReference type="RuleBase" id="RU003357"/>
    </source>
</evidence>
<dbReference type="InterPro" id="IPR037066">
    <property type="entry name" value="Plug_dom_sf"/>
</dbReference>
<dbReference type="HOGENOM" id="CLU_016599_0_0_10"/>
<dbReference type="InterPro" id="IPR008969">
    <property type="entry name" value="CarboxyPept-like_regulatory"/>
</dbReference>